<dbReference type="SUPFAM" id="SSF50729">
    <property type="entry name" value="PH domain-like"/>
    <property type="match status" value="2"/>
</dbReference>
<dbReference type="PROSITE" id="PS50003">
    <property type="entry name" value="PH_DOMAIN"/>
    <property type="match status" value="1"/>
</dbReference>
<name>A0AAD9N2A8_9ANNE</name>
<evidence type="ECO:0000313" key="4">
    <source>
        <dbReference type="Proteomes" id="UP001208570"/>
    </source>
</evidence>
<protein>
    <recommendedName>
        <fullName evidence="2">PH domain-containing protein</fullName>
    </recommendedName>
</protein>
<dbReference type="InterPro" id="IPR001849">
    <property type="entry name" value="PH_domain"/>
</dbReference>
<feature type="compositionally biased region" description="Basic residues" evidence="1">
    <location>
        <begin position="105"/>
        <end position="115"/>
    </location>
</feature>
<evidence type="ECO:0000256" key="1">
    <source>
        <dbReference type="SAM" id="MobiDB-lite"/>
    </source>
</evidence>
<dbReference type="PANTHER" id="PTHR14336">
    <property type="entry name" value="TANDEM PH DOMAIN CONTAINING PROTEIN"/>
    <property type="match status" value="1"/>
</dbReference>
<gene>
    <name evidence="3" type="ORF">LSH36_276g01010</name>
</gene>
<evidence type="ECO:0000313" key="3">
    <source>
        <dbReference type="EMBL" id="KAK2154105.1"/>
    </source>
</evidence>
<evidence type="ECO:0000259" key="2">
    <source>
        <dbReference type="PROSITE" id="PS50003"/>
    </source>
</evidence>
<feature type="domain" description="PH" evidence="2">
    <location>
        <begin position="7"/>
        <end position="243"/>
    </location>
</feature>
<proteinExistence type="predicted"/>
<dbReference type="Proteomes" id="UP001208570">
    <property type="component" value="Unassembled WGS sequence"/>
</dbReference>
<dbReference type="InterPro" id="IPR051707">
    <property type="entry name" value="PI-Interact_SigTrans_Reg"/>
</dbReference>
<sequence length="321" mass="36881">MPYLDKDENVCGFLDIEEKEASNIFLRRFFMLDRRKGVLKYYMDNPQVGDARRLKPKESFAFYFTFAGKNVLLRADNSTDKEEWIRILNESTKVAVISDPDHSHPRQRQSVHNRAHTSTIDDSGGSYQVEVFGDIILKTEFPAPSSDRESNHSVHSNSQSWNPYSSQYQVIKKGYAVKQGLVEKEPIKVITLADVIEARVSVGIHLNKEHVLEVVTGQRVFYMETETAGERDSWIVAINHCVDKLRQPRPVRADDYCPCDQLPRTVLCRTSGYRNLKYPSMPIRNCDYFDNESSMNKNTLDKPEPCSCSEKARSSILCIRL</sequence>
<keyword evidence="4" id="KW-1185">Reference proteome</keyword>
<feature type="region of interest" description="Disordered" evidence="1">
    <location>
        <begin position="98"/>
        <end position="119"/>
    </location>
</feature>
<dbReference type="InterPro" id="IPR011993">
    <property type="entry name" value="PH-like_dom_sf"/>
</dbReference>
<dbReference type="AlphaFoldDB" id="A0AAD9N2A8"/>
<accession>A0AAD9N2A8</accession>
<dbReference type="SMART" id="SM00233">
    <property type="entry name" value="PH"/>
    <property type="match status" value="2"/>
</dbReference>
<organism evidence="3 4">
    <name type="scientific">Paralvinella palmiformis</name>
    <dbReference type="NCBI Taxonomy" id="53620"/>
    <lineage>
        <taxon>Eukaryota</taxon>
        <taxon>Metazoa</taxon>
        <taxon>Spiralia</taxon>
        <taxon>Lophotrochozoa</taxon>
        <taxon>Annelida</taxon>
        <taxon>Polychaeta</taxon>
        <taxon>Sedentaria</taxon>
        <taxon>Canalipalpata</taxon>
        <taxon>Terebellida</taxon>
        <taxon>Terebelliformia</taxon>
        <taxon>Alvinellidae</taxon>
        <taxon>Paralvinella</taxon>
    </lineage>
</organism>
<comment type="caution">
    <text evidence="3">The sequence shown here is derived from an EMBL/GenBank/DDBJ whole genome shotgun (WGS) entry which is preliminary data.</text>
</comment>
<dbReference type="Gene3D" id="2.30.29.30">
    <property type="entry name" value="Pleckstrin-homology domain (PH domain)/Phosphotyrosine-binding domain (PTB)"/>
    <property type="match status" value="2"/>
</dbReference>
<dbReference type="PANTHER" id="PTHR14336:SF8">
    <property type="entry name" value="PROTEIN OPY1"/>
    <property type="match status" value="1"/>
</dbReference>
<dbReference type="EMBL" id="JAODUP010000276">
    <property type="protein sequence ID" value="KAK2154105.1"/>
    <property type="molecule type" value="Genomic_DNA"/>
</dbReference>
<reference evidence="3" key="1">
    <citation type="journal article" date="2023" name="Mol. Biol. Evol.">
        <title>Third-Generation Sequencing Reveals the Adaptive Role of the Epigenome in Three Deep-Sea Polychaetes.</title>
        <authorList>
            <person name="Perez M."/>
            <person name="Aroh O."/>
            <person name="Sun Y."/>
            <person name="Lan Y."/>
            <person name="Juniper S.K."/>
            <person name="Young C.R."/>
            <person name="Angers B."/>
            <person name="Qian P.Y."/>
        </authorList>
    </citation>
    <scope>NUCLEOTIDE SEQUENCE</scope>
    <source>
        <strain evidence="3">P08H-3</strain>
    </source>
</reference>